<dbReference type="Proteomes" id="UP001345219">
    <property type="component" value="Chromosome 21"/>
</dbReference>
<evidence type="ECO:0000313" key="3">
    <source>
        <dbReference type="Proteomes" id="UP001345219"/>
    </source>
</evidence>
<dbReference type="EMBL" id="JAXIOK010000018">
    <property type="protein sequence ID" value="KAK4750180.1"/>
    <property type="molecule type" value="Genomic_DNA"/>
</dbReference>
<accession>A0AAN7JMS8</accession>
<name>A0AAN7JMS8_9MYRT</name>
<reference evidence="2 3" key="1">
    <citation type="journal article" date="2023" name="Hortic Res">
        <title>Pangenome of water caltrop reveals structural variations and asymmetric subgenome divergence after allopolyploidization.</title>
        <authorList>
            <person name="Zhang X."/>
            <person name="Chen Y."/>
            <person name="Wang L."/>
            <person name="Yuan Y."/>
            <person name="Fang M."/>
            <person name="Shi L."/>
            <person name="Lu R."/>
            <person name="Comes H.P."/>
            <person name="Ma Y."/>
            <person name="Chen Y."/>
            <person name="Huang G."/>
            <person name="Zhou Y."/>
            <person name="Zheng Z."/>
            <person name="Qiu Y."/>
        </authorList>
    </citation>
    <scope>NUCLEOTIDE SEQUENCE [LARGE SCALE GENOMIC DNA]</scope>
    <source>
        <tissue evidence="2">Roots</tissue>
    </source>
</reference>
<sequence length="426" mass="45374">MILECLLALNFEVIGACRADERLKPLLKLNSSSSAAEGGLLSHLSQHFEPTEVGRLARCFCMPLVSIHLGKINKQGNPLCPATTRGNLNLTLLPTSDLHLSLIGHDGQDPSGRSFIIKLLDGRAFFFWCKLLGKIRDLVNRRPSVAQLTGIDESRLECFATYLMGSAICNTQTTPSSSPSVSTDLTPANMIAQSSSPSASKFSGSQLGSSEEPIRLGRKMSSSEEATFRCFLWSRSGITGEKLKKQLENPFGVVDHSSTASIFPQDPSYSKSGRAVNLEGSKVNSSSPGFLESIGKPAFLPSLSCLICHSLYPGLPGKSAGPGISTPISPLHPMLVNPLVPERDSVLEEDEKPGSAYVSGSRGLYCGSCGIDAVISTSPATFTHFSLPHRDQCWGSPCSCDDNVNGDAGSSNPAGSMYTSLSLIQD</sequence>
<dbReference type="AlphaFoldDB" id="A0AAN7JMS8"/>
<evidence type="ECO:0000256" key="1">
    <source>
        <dbReference type="SAM" id="MobiDB-lite"/>
    </source>
</evidence>
<feature type="region of interest" description="Disordered" evidence="1">
    <location>
        <begin position="193"/>
        <end position="215"/>
    </location>
</feature>
<dbReference type="PANTHER" id="PTHR36741:SF1">
    <property type="entry name" value="OS07G0100500 PROTEIN"/>
    <property type="match status" value="1"/>
</dbReference>
<organism evidence="2 3">
    <name type="scientific">Trapa incisa</name>
    <dbReference type="NCBI Taxonomy" id="236973"/>
    <lineage>
        <taxon>Eukaryota</taxon>
        <taxon>Viridiplantae</taxon>
        <taxon>Streptophyta</taxon>
        <taxon>Embryophyta</taxon>
        <taxon>Tracheophyta</taxon>
        <taxon>Spermatophyta</taxon>
        <taxon>Magnoliopsida</taxon>
        <taxon>eudicotyledons</taxon>
        <taxon>Gunneridae</taxon>
        <taxon>Pentapetalae</taxon>
        <taxon>rosids</taxon>
        <taxon>malvids</taxon>
        <taxon>Myrtales</taxon>
        <taxon>Lythraceae</taxon>
        <taxon>Trapa</taxon>
    </lineage>
</organism>
<protein>
    <submittedName>
        <fullName evidence="2">Uncharacterized protein</fullName>
    </submittedName>
</protein>
<gene>
    <name evidence="2" type="ORF">SAY87_027629</name>
</gene>
<evidence type="ECO:0000313" key="2">
    <source>
        <dbReference type="EMBL" id="KAK4750180.1"/>
    </source>
</evidence>
<proteinExistence type="predicted"/>
<keyword evidence="3" id="KW-1185">Reference proteome</keyword>
<feature type="compositionally biased region" description="Low complexity" evidence="1">
    <location>
        <begin position="194"/>
        <end position="205"/>
    </location>
</feature>
<dbReference type="PANTHER" id="PTHR36741">
    <property type="entry name" value="OS07G0100500 PROTEIN"/>
    <property type="match status" value="1"/>
</dbReference>
<comment type="caution">
    <text evidence="2">The sequence shown here is derived from an EMBL/GenBank/DDBJ whole genome shotgun (WGS) entry which is preliminary data.</text>
</comment>